<sequence length="210" mass="23323">MMLQCIKMVEQDPEIQAEYESLDEYQEYISKLSKEESKRKSNTHGAPLDNVSSHIEAKMTMQSNSAYPIHISIKIEDEEMEQGEMHPKHATTEAANEKGLEWRNQDKQPVAAEPLPFPYKVKRKRETLEAEQFKALAKLQENQSERTDNRESNPCNSVINRVGANSSKGRGKGAISDCHQATTAAGGESTKANASGSFVVGGYQPQAPIV</sequence>
<dbReference type="Proteomes" id="UP000187203">
    <property type="component" value="Unassembled WGS sequence"/>
</dbReference>
<evidence type="ECO:0000256" key="1">
    <source>
        <dbReference type="SAM" id="MobiDB-lite"/>
    </source>
</evidence>
<evidence type="ECO:0000313" key="3">
    <source>
        <dbReference type="Proteomes" id="UP000187203"/>
    </source>
</evidence>
<comment type="caution">
    <text evidence="2">The sequence shown here is derived from an EMBL/GenBank/DDBJ whole genome shotgun (WGS) entry which is preliminary data.</text>
</comment>
<feature type="compositionally biased region" description="Polar residues" evidence="1">
    <location>
        <begin position="152"/>
        <end position="168"/>
    </location>
</feature>
<proteinExistence type="predicted"/>
<reference evidence="3" key="1">
    <citation type="submission" date="2013-09" db="EMBL/GenBank/DDBJ databases">
        <title>Corchorus olitorius genome sequencing.</title>
        <authorList>
            <person name="Alam M."/>
            <person name="Haque M.S."/>
            <person name="Islam M.S."/>
            <person name="Emdad E.M."/>
            <person name="Islam M.M."/>
            <person name="Ahmed B."/>
            <person name="Halim A."/>
            <person name="Hossen Q.M.M."/>
            <person name="Hossain M.Z."/>
            <person name="Ahmed R."/>
            <person name="Khan M.M."/>
            <person name="Islam R."/>
            <person name="Rashid M.M."/>
            <person name="Khan S.A."/>
            <person name="Rahman M.S."/>
            <person name="Alam M."/>
            <person name="Yahiya A.S."/>
            <person name="Khan M.S."/>
            <person name="Azam M.S."/>
            <person name="Haque T."/>
            <person name="Lashkar M.Z.H."/>
            <person name="Akhand A.I."/>
            <person name="Morshed G."/>
            <person name="Roy S."/>
            <person name="Uddin K.S."/>
            <person name="Rabeya T."/>
            <person name="Hossain A.S."/>
            <person name="Chowdhury A."/>
            <person name="Snigdha A.R."/>
            <person name="Mortoza M.S."/>
            <person name="Matin S.A."/>
            <person name="Hoque S.M.E."/>
            <person name="Islam M.K."/>
            <person name="Roy D.K."/>
            <person name="Haider R."/>
            <person name="Moosa M.M."/>
            <person name="Elias S.M."/>
            <person name="Hasan A.M."/>
            <person name="Jahan S."/>
            <person name="Shafiuddin M."/>
            <person name="Mahmood N."/>
            <person name="Shommy N.S."/>
        </authorList>
    </citation>
    <scope>NUCLEOTIDE SEQUENCE [LARGE SCALE GENOMIC DNA]</scope>
    <source>
        <strain evidence="3">cv. O-4</strain>
    </source>
</reference>
<evidence type="ECO:0000313" key="2">
    <source>
        <dbReference type="EMBL" id="OMO56346.1"/>
    </source>
</evidence>
<organism evidence="2 3">
    <name type="scientific">Corchorus olitorius</name>
    <dbReference type="NCBI Taxonomy" id="93759"/>
    <lineage>
        <taxon>Eukaryota</taxon>
        <taxon>Viridiplantae</taxon>
        <taxon>Streptophyta</taxon>
        <taxon>Embryophyta</taxon>
        <taxon>Tracheophyta</taxon>
        <taxon>Spermatophyta</taxon>
        <taxon>Magnoliopsida</taxon>
        <taxon>eudicotyledons</taxon>
        <taxon>Gunneridae</taxon>
        <taxon>Pentapetalae</taxon>
        <taxon>rosids</taxon>
        <taxon>malvids</taxon>
        <taxon>Malvales</taxon>
        <taxon>Malvaceae</taxon>
        <taxon>Grewioideae</taxon>
        <taxon>Apeibeae</taxon>
        <taxon>Corchorus</taxon>
    </lineage>
</organism>
<protein>
    <submittedName>
        <fullName evidence="2">Histone acetyltransferase HAC1-like protein</fullName>
    </submittedName>
</protein>
<dbReference type="AlphaFoldDB" id="A0A1R3GE54"/>
<keyword evidence="3" id="KW-1185">Reference proteome</keyword>
<gene>
    <name evidence="2" type="ORF">COLO4_35676</name>
</gene>
<accession>A0A1R3GE54</accession>
<feature type="region of interest" description="Disordered" evidence="1">
    <location>
        <begin position="140"/>
        <end position="210"/>
    </location>
</feature>
<name>A0A1R3GE54_9ROSI</name>
<dbReference type="EMBL" id="AWUE01022768">
    <property type="protein sequence ID" value="OMO56346.1"/>
    <property type="molecule type" value="Genomic_DNA"/>
</dbReference>